<dbReference type="PROSITE" id="PS00455">
    <property type="entry name" value="AMP_BINDING"/>
    <property type="match status" value="1"/>
</dbReference>
<dbReference type="Pfam" id="PF13193">
    <property type="entry name" value="AMP-binding_C"/>
    <property type="match status" value="1"/>
</dbReference>
<sequence length="1811" mass="204233">MKGRTHSIHKAIAANQHIVEKNYWLSQFVGEGAMDGFPSIVPLSSSPQRDLDSLQIELGAELSSKLLLLANHSDVRLHVVLVASISALLFKYTGNKEVVIGSPIYQQDVVEGGEGSYDREHENSEFINTMLPLRVQMEEGTSFKELLMQVKQTLAAAVEHQNYPIDVLFDQLHSESGESGTSLYRTVVMLENIHPKQYLGDADCKLLFRFVREEDCIRGTVEYDTGIYAQAGMERLISHFATLLEHALLHLGAGIGELSMLPEVERVQILFGFNGKQGFCPDTTMSQLFEEQVVKTPDATAVTCGEISMTYVELNERANQLAWLLKAKGIGPERLAAVLCERSIEMLVGILAVFKAGGAYVPIDVNYPMERIHTVLADSEASVVLTKADVYPHPAELCRSIIRGTSVEHVVYLDKLAEPEFGTAVLQVERLAWLLEQGQELDFDSLMQVDAVRHAVGGEQLSYKMCDARVGQLSVFLNQCLGSDVKQYAVGVLADEPMERITALSALQRLGVDYAVVKNMKEATKWIGTGKIGFMVTMSQHLDQVDRLFWEQEALHGYVLLDEYDPLDSVKQSQVQDIWEAVAEQSSEAINDYGWSSSFGGEPFRLEEMQEYIDNFQVKLAPYITKESKVFEIGCGHGLVLFQLAPCVKSYFAVDLSGTIIERNRERAMREGLHHVELKQAFAAEIGCLDVSDVDVAIVSSAVHYFPNTLYLEEVIRSAIGLLKEEGIIYLDDLLDAGRKQELVAATAAYKQANPTALVKTGWDEDLFVDEQFFVELQRSYPEIISWESSRKRGMIDNELTRFRYDVLLKIDKKQNRREEVVNSDQLLGDGKGRYTWKEVHQLAVGTGEVDTRNDTHEGIEPYTSNTSKNHSGALLVEAAARGTVTDVSTMTAMPKHNPPSINKPDDLSYVIYTSGSTGRPKGAMVEHRGMINHLYAKQNDFAVSDTSIIAQNASHCFDISVWQMFLGLVLGGSVVIYPNEVTLDADTFIHQIEQDGITILEVVPSYLSVLLEQLEPERNSLANLKLLVVTGEALKPALVDRWFTKYPGIQLANAYGPTEASDDITHYMMDRDPLLASIPVGHPIQNMTIYIVDQGGQLSPIGIKGEIWVSGIGVGRGYVNQPEKTKEAFGEDPFSIVSGIRLYKTGDIGRWMEDGSIEFLGRKDHQVKIRGHRIELGEVENRLAELPGVKESVVTVGSTIGEESFLCAYVTGAELNISEMKKQLGERLPDYMIPEYVVVLERLPLTPNGKVDRKALPEVEEATGGGSADYIAPSTDIERNLAAIWCDVLGIDQIGVNDDFFARGGHSLKVTRMVALIHKQLHSKLSYKDIFEHTTIRSLAAYIENKEQEGFISIQPAPTALHYPLSAAQNRMFIQQQIYPESTSYNISLVYLVEGTINKAKLKETFNKLMHRHESLRTRFALIAENPVQQILEQVELNINEFRCSEEQVEAIIHRFVQPFDLEQDTLFRVGLVEISNTNHLLILDMHHIIADGVSVERIASDFFALYSGTDLPRLRLQYKDYAVWQNGQERERLLQQQEHYWLDVFSKPVEPLDLPLDYSRELDVQDYAADLAIFTLNKNLTAAVREIAIRNKVSLFVLLLAIYNIILSKWCSQEDIVVGTVTSGRNHDDLEHVVGMFVNTLPQRNYPNAEQTFSRFLRDVHNNALLGLHNQEYPFDRLVTKLNIKRDLNRSPLFDTFFQIQYFEKVQKELEGLVFTPYDYKKNNTSQFELELLVEEEQEQIQFTYQYSAHLYKYETIHQMWNDYVEVIRYIVQDEQIKLGDMKVSIDSMEVHSEKESIVALNDSIQFNF</sequence>
<gene>
    <name evidence="7" type="ORF">IFO66_01265</name>
</gene>
<dbReference type="InterPro" id="IPR001242">
    <property type="entry name" value="Condensation_dom"/>
</dbReference>
<dbReference type="InterPro" id="IPR025110">
    <property type="entry name" value="AMP-bd_C"/>
</dbReference>
<evidence type="ECO:0000313" key="8">
    <source>
        <dbReference type="Proteomes" id="UP000634529"/>
    </source>
</evidence>
<evidence type="ECO:0000256" key="3">
    <source>
        <dbReference type="ARBA" id="ARBA00022737"/>
    </source>
</evidence>
<dbReference type="RefSeq" id="WP_192023398.1">
    <property type="nucleotide sequence ID" value="NZ_JACYTN010000001.1"/>
</dbReference>
<dbReference type="Gene3D" id="3.30.559.10">
    <property type="entry name" value="Chloramphenicol acetyltransferase-like domain"/>
    <property type="match status" value="1"/>
</dbReference>
<dbReference type="PANTHER" id="PTHR45527">
    <property type="entry name" value="NONRIBOSOMAL PEPTIDE SYNTHETASE"/>
    <property type="match status" value="1"/>
</dbReference>
<dbReference type="Gene3D" id="3.40.50.980">
    <property type="match status" value="2"/>
</dbReference>
<evidence type="ECO:0000256" key="5">
    <source>
        <dbReference type="ARBA" id="ARBA00023268"/>
    </source>
</evidence>
<comment type="similarity">
    <text evidence="2">Belongs to the ATP-dependent AMP-binding enzyme family.</text>
</comment>
<dbReference type="SUPFAM" id="SSF56801">
    <property type="entry name" value="Acetyl-CoA synthetase-like"/>
    <property type="match status" value="1"/>
</dbReference>
<dbReference type="NCBIfam" id="TIGR01733">
    <property type="entry name" value="AA-adenyl-dom"/>
    <property type="match status" value="1"/>
</dbReference>
<dbReference type="CDD" id="cd19531">
    <property type="entry name" value="LCL_NRPS-like"/>
    <property type="match status" value="1"/>
</dbReference>
<evidence type="ECO:0000256" key="4">
    <source>
        <dbReference type="ARBA" id="ARBA00023194"/>
    </source>
</evidence>
<evidence type="ECO:0000259" key="6">
    <source>
        <dbReference type="PROSITE" id="PS50075"/>
    </source>
</evidence>
<dbReference type="InterPro" id="IPR042099">
    <property type="entry name" value="ANL_N_sf"/>
</dbReference>
<evidence type="ECO:0000256" key="2">
    <source>
        <dbReference type="ARBA" id="ARBA00006432"/>
    </source>
</evidence>
<dbReference type="SUPFAM" id="SSF52777">
    <property type="entry name" value="CoA-dependent acyltransferases"/>
    <property type="match status" value="3"/>
</dbReference>
<dbReference type="Pfam" id="PF08242">
    <property type="entry name" value="Methyltransf_12"/>
    <property type="match status" value="1"/>
</dbReference>
<dbReference type="Pfam" id="PF00501">
    <property type="entry name" value="AMP-binding"/>
    <property type="match status" value="2"/>
</dbReference>
<dbReference type="InterPro" id="IPR013217">
    <property type="entry name" value="Methyltransf_12"/>
</dbReference>
<dbReference type="Gene3D" id="3.30.300.30">
    <property type="match status" value="1"/>
</dbReference>
<dbReference type="Gene3D" id="3.40.50.12780">
    <property type="entry name" value="N-terminal domain of ligase-like"/>
    <property type="match status" value="1"/>
</dbReference>
<dbReference type="Pfam" id="PF00668">
    <property type="entry name" value="Condensation"/>
    <property type="match status" value="2"/>
</dbReference>
<dbReference type="SUPFAM" id="SSF53335">
    <property type="entry name" value="S-adenosyl-L-methionine-dependent methyltransferases"/>
    <property type="match status" value="1"/>
</dbReference>
<keyword evidence="8" id="KW-1185">Reference proteome</keyword>
<dbReference type="PANTHER" id="PTHR45527:SF1">
    <property type="entry name" value="FATTY ACID SYNTHASE"/>
    <property type="match status" value="1"/>
</dbReference>
<dbReference type="InterPro" id="IPR023213">
    <property type="entry name" value="CAT-like_dom_sf"/>
</dbReference>
<keyword evidence="4" id="KW-0045">Antibiotic biosynthesis</keyword>
<reference evidence="7 8" key="1">
    <citation type="submission" date="2020-09" db="EMBL/GenBank/DDBJ databases">
        <title>Paenibacillus sp. CAU 1523 isolated from sand of Haeundae Beach.</title>
        <authorList>
            <person name="Kim W."/>
        </authorList>
    </citation>
    <scope>NUCLEOTIDE SEQUENCE [LARGE SCALE GENOMIC DNA]</scope>
    <source>
        <strain evidence="7 8">CAU 1523</strain>
    </source>
</reference>
<dbReference type="Gene3D" id="1.10.1200.10">
    <property type="entry name" value="ACP-like"/>
    <property type="match status" value="1"/>
</dbReference>
<dbReference type="Pfam" id="PF00550">
    <property type="entry name" value="PP-binding"/>
    <property type="match status" value="1"/>
</dbReference>
<proteinExistence type="inferred from homology"/>
<dbReference type="Gene3D" id="3.30.559.30">
    <property type="entry name" value="Nonribosomal peptide synthetase, condensation domain"/>
    <property type="match status" value="2"/>
</dbReference>
<evidence type="ECO:0000256" key="1">
    <source>
        <dbReference type="ARBA" id="ARBA00001957"/>
    </source>
</evidence>
<dbReference type="Proteomes" id="UP000634529">
    <property type="component" value="Unassembled WGS sequence"/>
</dbReference>
<comment type="caution">
    <text evidence="7">The sequence shown here is derived from an EMBL/GenBank/DDBJ whole genome shotgun (WGS) entry which is preliminary data.</text>
</comment>
<evidence type="ECO:0000313" key="7">
    <source>
        <dbReference type="EMBL" id="MBD8496925.1"/>
    </source>
</evidence>
<keyword evidence="5" id="KW-0511">Multifunctional enzyme</keyword>
<dbReference type="InterPro" id="IPR000873">
    <property type="entry name" value="AMP-dep_synth/lig_dom"/>
</dbReference>
<dbReference type="EMBL" id="JACYTN010000001">
    <property type="protein sequence ID" value="MBD8496925.1"/>
    <property type="molecule type" value="Genomic_DNA"/>
</dbReference>
<dbReference type="CDD" id="cd02440">
    <property type="entry name" value="AdoMet_MTases"/>
    <property type="match status" value="1"/>
</dbReference>
<name>A0ABR9AUP2_9BACL</name>
<protein>
    <submittedName>
        <fullName evidence="7">Amino acid adenylation domain-containing protein</fullName>
    </submittedName>
</protein>
<dbReference type="InterPro" id="IPR020845">
    <property type="entry name" value="AMP-binding_CS"/>
</dbReference>
<dbReference type="InterPro" id="IPR009081">
    <property type="entry name" value="PP-bd_ACP"/>
</dbReference>
<dbReference type="InterPro" id="IPR036736">
    <property type="entry name" value="ACP-like_sf"/>
</dbReference>
<dbReference type="InterPro" id="IPR029063">
    <property type="entry name" value="SAM-dependent_MTases_sf"/>
</dbReference>
<feature type="domain" description="Carrier" evidence="6">
    <location>
        <begin position="1273"/>
        <end position="1348"/>
    </location>
</feature>
<dbReference type="InterPro" id="IPR010071">
    <property type="entry name" value="AA_adenyl_dom"/>
</dbReference>
<dbReference type="CDD" id="cd05930">
    <property type="entry name" value="A_NRPS"/>
    <property type="match status" value="1"/>
</dbReference>
<organism evidence="7 8">
    <name type="scientific">Paenibacillus arenosi</name>
    <dbReference type="NCBI Taxonomy" id="2774142"/>
    <lineage>
        <taxon>Bacteria</taxon>
        <taxon>Bacillati</taxon>
        <taxon>Bacillota</taxon>
        <taxon>Bacilli</taxon>
        <taxon>Bacillales</taxon>
        <taxon>Paenibacillaceae</taxon>
        <taxon>Paenibacillus</taxon>
    </lineage>
</organism>
<keyword evidence="3" id="KW-0677">Repeat</keyword>
<dbReference type="InterPro" id="IPR045851">
    <property type="entry name" value="AMP-bd_C_sf"/>
</dbReference>
<accession>A0ABR9AUP2</accession>
<dbReference type="SUPFAM" id="SSF47336">
    <property type="entry name" value="ACP-like"/>
    <property type="match status" value="1"/>
</dbReference>
<dbReference type="Gene3D" id="3.40.50.150">
    <property type="entry name" value="Vaccinia Virus protein VP39"/>
    <property type="match status" value="1"/>
</dbReference>
<dbReference type="PROSITE" id="PS50075">
    <property type="entry name" value="CARRIER"/>
    <property type="match status" value="1"/>
</dbReference>
<comment type="cofactor">
    <cofactor evidence="1">
        <name>pantetheine 4'-phosphate</name>
        <dbReference type="ChEBI" id="CHEBI:47942"/>
    </cofactor>
</comment>